<gene>
    <name evidence="1" type="ORF">MTR67_024055</name>
</gene>
<name>A0AAF0TY72_SOLVR</name>
<keyword evidence="2" id="KW-1185">Reference proteome</keyword>
<dbReference type="AlphaFoldDB" id="A0AAF0TY72"/>
<dbReference type="Proteomes" id="UP001234989">
    <property type="component" value="Chromosome 5"/>
</dbReference>
<organism evidence="1 2">
    <name type="scientific">Solanum verrucosum</name>
    <dbReference type="NCBI Taxonomy" id="315347"/>
    <lineage>
        <taxon>Eukaryota</taxon>
        <taxon>Viridiplantae</taxon>
        <taxon>Streptophyta</taxon>
        <taxon>Embryophyta</taxon>
        <taxon>Tracheophyta</taxon>
        <taxon>Spermatophyta</taxon>
        <taxon>Magnoliopsida</taxon>
        <taxon>eudicotyledons</taxon>
        <taxon>Gunneridae</taxon>
        <taxon>Pentapetalae</taxon>
        <taxon>asterids</taxon>
        <taxon>lamiids</taxon>
        <taxon>Solanales</taxon>
        <taxon>Solanaceae</taxon>
        <taxon>Solanoideae</taxon>
        <taxon>Solaneae</taxon>
        <taxon>Solanum</taxon>
    </lineage>
</organism>
<protein>
    <submittedName>
        <fullName evidence="1">Uncharacterized protein</fullName>
    </submittedName>
</protein>
<accession>A0AAF0TY72</accession>
<evidence type="ECO:0000313" key="1">
    <source>
        <dbReference type="EMBL" id="WMV30670.1"/>
    </source>
</evidence>
<sequence>MEDNSLRIEKERVYFLCRLPFPKYFVDALDVHLIEELKYGLAFICISVQLSYFDLDECEDEMAHKRQKVENIVQPILQRTLMWISNVEDKYDMHHVLRSLMDNIDDCVFSCHHSTSNATITEE</sequence>
<dbReference type="EMBL" id="CP133616">
    <property type="protein sequence ID" value="WMV30670.1"/>
    <property type="molecule type" value="Genomic_DNA"/>
</dbReference>
<proteinExistence type="predicted"/>
<evidence type="ECO:0000313" key="2">
    <source>
        <dbReference type="Proteomes" id="UP001234989"/>
    </source>
</evidence>
<reference evidence="1" key="1">
    <citation type="submission" date="2023-08" db="EMBL/GenBank/DDBJ databases">
        <title>A de novo genome assembly of Solanum verrucosum Schlechtendal, a Mexican diploid species geographically isolated from the other diploid A-genome species in potato relatives.</title>
        <authorList>
            <person name="Hosaka K."/>
        </authorList>
    </citation>
    <scope>NUCLEOTIDE SEQUENCE</scope>
    <source>
        <tissue evidence="1">Young leaves</tissue>
    </source>
</reference>